<gene>
    <name evidence="2" type="ORF">HND93_32695</name>
</gene>
<dbReference type="EMBL" id="JABFDB010000041">
    <property type="protein sequence ID" value="NYZ24487.1"/>
    <property type="molecule type" value="Genomic_DNA"/>
</dbReference>
<evidence type="ECO:0000256" key="1">
    <source>
        <dbReference type="SAM" id="MobiDB-lite"/>
    </source>
</evidence>
<reference evidence="2 3" key="1">
    <citation type="submission" date="2020-05" db="EMBL/GenBank/DDBJ databases">
        <title>Azospirillum oleiclasticum sp. nov, a nitrogen-fixing and heavy crude oil-emulsifying bacterium isolated from the crude oil of Yumen Oilfield.</title>
        <authorList>
            <person name="Wu D."/>
            <person name="Cai M."/>
            <person name="Zhang X."/>
        </authorList>
    </citation>
    <scope>NUCLEOTIDE SEQUENCE [LARGE SCALE GENOMIC DNA]</scope>
    <source>
        <strain evidence="2 3">ROY-1-1-2</strain>
    </source>
</reference>
<dbReference type="RefSeq" id="WP_180286266.1">
    <property type="nucleotide sequence ID" value="NZ_JABFDB010000041.1"/>
</dbReference>
<feature type="region of interest" description="Disordered" evidence="1">
    <location>
        <begin position="138"/>
        <end position="161"/>
    </location>
</feature>
<comment type="caution">
    <text evidence="2">The sequence shown here is derived from an EMBL/GenBank/DDBJ whole genome shotgun (WGS) entry which is preliminary data.</text>
</comment>
<organism evidence="2 3">
    <name type="scientific">Azospirillum oleiclasticum</name>
    <dbReference type="NCBI Taxonomy" id="2735135"/>
    <lineage>
        <taxon>Bacteria</taxon>
        <taxon>Pseudomonadati</taxon>
        <taxon>Pseudomonadota</taxon>
        <taxon>Alphaproteobacteria</taxon>
        <taxon>Rhodospirillales</taxon>
        <taxon>Azospirillaceae</taxon>
        <taxon>Azospirillum</taxon>
    </lineage>
</organism>
<dbReference type="Pfam" id="PF08809">
    <property type="entry name" value="DUF1799"/>
    <property type="match status" value="1"/>
</dbReference>
<dbReference type="Proteomes" id="UP000584642">
    <property type="component" value="Unassembled WGS sequence"/>
</dbReference>
<protein>
    <submittedName>
        <fullName evidence="2">Uncharacterized protein</fullName>
    </submittedName>
</protein>
<feature type="region of interest" description="Disordered" evidence="1">
    <location>
        <begin position="45"/>
        <end position="66"/>
    </location>
</feature>
<feature type="compositionally biased region" description="Basic residues" evidence="1">
    <location>
        <begin position="152"/>
        <end position="161"/>
    </location>
</feature>
<proteinExistence type="predicted"/>
<dbReference type="InterPro" id="IPR014915">
    <property type="entry name" value="Phage_TLS_TfmB"/>
</dbReference>
<sequence length="161" mass="17258">MGGVREAAERGRQEGKLTAAARAWAGGGRKPVTGTVAPAAVAALAGGGEPEDAPPPDDPDEPRPFPVTLWRPAWPLFELFVAADRVWRYPAMGGPPIGLDLVQLRQLADAFGIAWDRETLVLVQAMEMAACAIHEADWRRRHPPKGPDAPRSKGRRNKGGS</sequence>
<name>A0ABX2TMA1_9PROT</name>
<evidence type="ECO:0000313" key="2">
    <source>
        <dbReference type="EMBL" id="NYZ24487.1"/>
    </source>
</evidence>
<accession>A0ABX2TMA1</accession>
<feature type="compositionally biased region" description="Acidic residues" evidence="1">
    <location>
        <begin position="49"/>
        <end position="60"/>
    </location>
</feature>
<keyword evidence="3" id="KW-1185">Reference proteome</keyword>
<evidence type="ECO:0000313" key="3">
    <source>
        <dbReference type="Proteomes" id="UP000584642"/>
    </source>
</evidence>